<dbReference type="AlphaFoldDB" id="A0A9K3MW81"/>
<reference evidence="1" key="1">
    <citation type="journal article" date="2017" name="Nature">
        <title>The sunflower genome provides insights into oil metabolism, flowering and Asterid evolution.</title>
        <authorList>
            <person name="Badouin H."/>
            <person name="Gouzy J."/>
            <person name="Grassa C.J."/>
            <person name="Murat F."/>
            <person name="Staton S.E."/>
            <person name="Cottret L."/>
            <person name="Lelandais-Briere C."/>
            <person name="Owens G.L."/>
            <person name="Carrere S."/>
            <person name="Mayjonade B."/>
            <person name="Legrand L."/>
            <person name="Gill N."/>
            <person name="Kane N.C."/>
            <person name="Bowers J.E."/>
            <person name="Hubner S."/>
            <person name="Bellec A."/>
            <person name="Berard A."/>
            <person name="Berges H."/>
            <person name="Blanchet N."/>
            <person name="Boniface M.C."/>
            <person name="Brunel D."/>
            <person name="Catrice O."/>
            <person name="Chaidir N."/>
            <person name="Claudel C."/>
            <person name="Donnadieu C."/>
            <person name="Faraut T."/>
            <person name="Fievet G."/>
            <person name="Helmstetter N."/>
            <person name="King M."/>
            <person name="Knapp S.J."/>
            <person name="Lai Z."/>
            <person name="Le Paslier M.C."/>
            <person name="Lippi Y."/>
            <person name="Lorenzon L."/>
            <person name="Mandel J.R."/>
            <person name="Marage G."/>
            <person name="Marchand G."/>
            <person name="Marquand E."/>
            <person name="Bret-Mestries E."/>
            <person name="Morien E."/>
            <person name="Nambeesan S."/>
            <person name="Nguyen T."/>
            <person name="Pegot-Espagnet P."/>
            <person name="Pouilly N."/>
            <person name="Raftis F."/>
            <person name="Sallet E."/>
            <person name="Schiex T."/>
            <person name="Thomas J."/>
            <person name="Vandecasteele C."/>
            <person name="Vares D."/>
            <person name="Vear F."/>
            <person name="Vautrin S."/>
            <person name="Crespi M."/>
            <person name="Mangin B."/>
            <person name="Burke J.M."/>
            <person name="Salse J."/>
            <person name="Munos S."/>
            <person name="Vincourt P."/>
            <person name="Rieseberg L.H."/>
            <person name="Langlade N.B."/>
        </authorList>
    </citation>
    <scope>NUCLEOTIDE SEQUENCE</scope>
    <source>
        <tissue evidence="1">Leaves</tissue>
    </source>
</reference>
<keyword evidence="2" id="KW-1185">Reference proteome</keyword>
<evidence type="ECO:0000313" key="1">
    <source>
        <dbReference type="EMBL" id="KAF5778071.1"/>
    </source>
</evidence>
<gene>
    <name evidence="1" type="ORF">HanXRQr2_Chr12g0543201</name>
</gene>
<sequence>MVVLNEVIYIYPPPKIIYYIYTQPIKSITYFPLLNHTYYIFTHFIKITPIELLFYP</sequence>
<protein>
    <submittedName>
        <fullName evidence="1">Uncharacterized protein</fullName>
    </submittedName>
</protein>
<evidence type="ECO:0000313" key="2">
    <source>
        <dbReference type="Proteomes" id="UP000215914"/>
    </source>
</evidence>
<dbReference type="Gramene" id="mRNA:HanXRQr2_Chr12g0543201">
    <property type="protein sequence ID" value="CDS:HanXRQr2_Chr12g0543201.1"/>
    <property type="gene ID" value="HanXRQr2_Chr12g0543201"/>
</dbReference>
<dbReference type="EMBL" id="MNCJ02000327">
    <property type="protein sequence ID" value="KAF5778071.1"/>
    <property type="molecule type" value="Genomic_DNA"/>
</dbReference>
<comment type="caution">
    <text evidence="1">The sequence shown here is derived from an EMBL/GenBank/DDBJ whole genome shotgun (WGS) entry which is preliminary data.</text>
</comment>
<reference evidence="1" key="2">
    <citation type="submission" date="2020-06" db="EMBL/GenBank/DDBJ databases">
        <title>Helianthus annuus Genome sequencing and assembly Release 2.</title>
        <authorList>
            <person name="Gouzy J."/>
            <person name="Langlade N."/>
            <person name="Munos S."/>
        </authorList>
    </citation>
    <scope>NUCLEOTIDE SEQUENCE</scope>
    <source>
        <tissue evidence="1">Leaves</tissue>
    </source>
</reference>
<name>A0A9K3MW81_HELAN</name>
<proteinExistence type="predicted"/>
<organism evidence="1 2">
    <name type="scientific">Helianthus annuus</name>
    <name type="common">Common sunflower</name>
    <dbReference type="NCBI Taxonomy" id="4232"/>
    <lineage>
        <taxon>Eukaryota</taxon>
        <taxon>Viridiplantae</taxon>
        <taxon>Streptophyta</taxon>
        <taxon>Embryophyta</taxon>
        <taxon>Tracheophyta</taxon>
        <taxon>Spermatophyta</taxon>
        <taxon>Magnoliopsida</taxon>
        <taxon>eudicotyledons</taxon>
        <taxon>Gunneridae</taxon>
        <taxon>Pentapetalae</taxon>
        <taxon>asterids</taxon>
        <taxon>campanulids</taxon>
        <taxon>Asterales</taxon>
        <taxon>Asteraceae</taxon>
        <taxon>Asteroideae</taxon>
        <taxon>Heliantheae alliance</taxon>
        <taxon>Heliantheae</taxon>
        <taxon>Helianthus</taxon>
    </lineage>
</organism>
<accession>A0A9K3MW81</accession>
<dbReference type="Proteomes" id="UP000215914">
    <property type="component" value="Unassembled WGS sequence"/>
</dbReference>